<reference evidence="1" key="1">
    <citation type="submission" date="2021-04" db="EMBL/GenBank/DDBJ databases">
        <title>First draft genome resource for Brassicaceae pathogens Fusarium oxysporum f. sp. raphani and Fusarium oxysporum f. sp. rapae.</title>
        <authorList>
            <person name="Asai S."/>
        </authorList>
    </citation>
    <scope>NUCLEOTIDE SEQUENCE</scope>
    <source>
        <strain evidence="1">Tf1208</strain>
    </source>
</reference>
<organism evidence="1 2">
    <name type="scientific">Fusarium oxysporum f. sp. rapae</name>
    <dbReference type="NCBI Taxonomy" id="485398"/>
    <lineage>
        <taxon>Eukaryota</taxon>
        <taxon>Fungi</taxon>
        <taxon>Dikarya</taxon>
        <taxon>Ascomycota</taxon>
        <taxon>Pezizomycotina</taxon>
        <taxon>Sordariomycetes</taxon>
        <taxon>Hypocreomycetidae</taxon>
        <taxon>Hypocreales</taxon>
        <taxon>Nectriaceae</taxon>
        <taxon>Fusarium</taxon>
        <taxon>Fusarium oxysporum species complex</taxon>
    </lineage>
</organism>
<accession>A0A8J5NH85</accession>
<sequence>MRRSWTARKPVPTTLYRKLRFGVSEIWDKHNWFKGTYWPKLHEVRGRTILLRRFWNPDNESLGINFNKPSFYDTARSDGPDGKWKQMTDPSRGSMTIDGCWKFVRDMLNEAKEADFNDEAMYFASTCDVWLDMSAKQPKFWEPLYYADQLY</sequence>
<evidence type="ECO:0000313" key="2">
    <source>
        <dbReference type="Proteomes" id="UP000694050"/>
    </source>
</evidence>
<dbReference type="EMBL" id="JAELUQ010000012">
    <property type="protein sequence ID" value="KAG7404941.1"/>
    <property type="molecule type" value="Genomic_DNA"/>
</dbReference>
<gene>
    <name evidence="1" type="ORF">Forpe1208_v015055</name>
</gene>
<dbReference type="AlphaFoldDB" id="A0A8J5NH85"/>
<proteinExistence type="predicted"/>
<dbReference type="Proteomes" id="UP000694050">
    <property type="component" value="Unassembled WGS sequence"/>
</dbReference>
<comment type="caution">
    <text evidence="1">The sequence shown here is derived from an EMBL/GenBank/DDBJ whole genome shotgun (WGS) entry which is preliminary data.</text>
</comment>
<name>A0A8J5NH85_FUSOX</name>
<protein>
    <submittedName>
        <fullName evidence="1">Uncharacterized protein</fullName>
    </submittedName>
</protein>
<evidence type="ECO:0000313" key="1">
    <source>
        <dbReference type="EMBL" id="KAG7404941.1"/>
    </source>
</evidence>